<feature type="compositionally biased region" description="Basic and acidic residues" evidence="2">
    <location>
        <begin position="749"/>
        <end position="760"/>
    </location>
</feature>
<reference evidence="3 4" key="1">
    <citation type="submission" date="2010-04" db="EMBL/GenBank/DDBJ databases">
        <title>The genome of Herbaspirillum seropedicae SmR1, an endophytic, nitrogen-fixing, plant-growth promoting beta-Proteobacteria.</title>
        <authorList>
            <person name="Pedrosa F.O."/>
            <person name="Monteiro R.A."/>
            <person name="Wassem R."/>
            <person name="Cruz L.M."/>
            <person name="Ayub R.A."/>
            <person name="Colauto N.B."/>
            <person name="Fernandez M.A."/>
            <person name="Fungaro M.H.P."/>
            <person name="Grisard E.C."/>
            <person name="Hungria M."/>
            <person name="Madeira H.M.F."/>
            <person name="Nodari R.O."/>
            <person name="Osaku C.A."/>
            <person name="Petzl-Erler M.L."/>
            <person name="Terenzi H."/>
            <person name="Vieira L.G.E."/>
            <person name="Almeida M.I.M."/>
            <person name="Alves L.R."/>
            <person name="Arantes O.M.N."/>
            <person name="Balsanelli E."/>
            <person name="Barcellos F.G."/>
            <person name="Baura V.A."/>
            <person name="Binde D.R."/>
            <person name="Campo R.J."/>
            <person name="Chubatsu L.S."/>
            <person name="Chueire L.M.O."/>
            <person name="Ciferri R.R."/>
            <person name="Correa L.C."/>
            <person name="da Conceicao Silva J.L."/>
            <person name="Dabul A.N.G."/>
            <person name="Dambros B.P."/>
            <person name="Faoro H."/>
            <person name="Favetti A."/>
            <person name="Friedermann G."/>
            <person name="Furlaneto M.C."/>
            <person name="Gasques L.S."/>
            <person name="Gimenes C.C.T."/>
            <person name="Gioppo N.M.R."/>
            <person name="Glienke-Blanco C."/>
            <person name="Godoy L.P."/>
            <person name="Guerra M.P."/>
            <person name="Karp S."/>
            <person name="Kava-Cordeiro V."/>
            <person name="Margarido V.P."/>
            <person name="Mathioni S.M."/>
            <person name="Menck-Soares M.A."/>
            <person name="Murace N.K."/>
            <person name="Nicolas M.F."/>
            <person name="Oliveira C.E.C."/>
            <person name="Pagnan N.A.B."/>
            <person name="Pamphile J.A."/>
            <person name="Patussi E.V."/>
            <person name="Pereira L.F.P."/>
            <person name="Pereira-Ferrari L."/>
            <person name="Pinto F.G.S."/>
            <person name="Precoma C."/>
            <person name="Prioli A.J."/>
            <person name="Prioli S.M.A.P."/>
            <person name="Raittz R.T."/>
            <person name="Ramos H.J.O."/>
            <person name="Ribeiro E.M.S.F."/>
            <person name="Rigo L.U."/>
            <person name="Rocha C.L.M.S.C."/>
            <person name="Rocha S.N."/>
            <person name="Santos K."/>
            <person name="Satori D."/>
            <person name="Silva A.G."/>
            <person name="Simao R.C.G."/>
            <person name="Soares M.A.M."/>
            <person name="Souza E.M."/>
            <person name="Steffens M.B.R."/>
            <person name="Steindel M."/>
            <person name="Tadra-Sfeir M.Z."/>
            <person name="Takahashi E.K."/>
            <person name="Torres R.A."/>
            <person name="Valle J.S."/>
            <person name="Vernal J.I."/>
            <person name="Vilas-Boas L.A."/>
            <person name="Watanabe M.A.E."/>
            <person name="Weiss V.A."/>
            <person name="Yates M.A."/>
            <person name="Souza E.M."/>
        </authorList>
    </citation>
    <scope>NUCLEOTIDE SEQUENCE [LARGE SCALE GENOMIC DNA]</scope>
    <source>
        <strain evidence="3 4">SmR1</strain>
    </source>
</reference>
<evidence type="ECO:0000256" key="1">
    <source>
        <dbReference type="SAM" id="Coils"/>
    </source>
</evidence>
<name>D8J003_HERSS</name>
<gene>
    <name evidence="3" type="ordered locus">Hsero_0821</name>
</gene>
<feature type="compositionally biased region" description="Pro residues" evidence="2">
    <location>
        <begin position="872"/>
        <end position="882"/>
    </location>
</feature>
<dbReference type="eggNOG" id="ENOG503166T">
    <property type="taxonomic scope" value="Bacteria"/>
</dbReference>
<dbReference type="EMBL" id="CP002039">
    <property type="protein sequence ID" value="ADJ62340.1"/>
    <property type="molecule type" value="Genomic_DNA"/>
</dbReference>
<feature type="region of interest" description="Disordered" evidence="2">
    <location>
        <begin position="1"/>
        <end position="33"/>
    </location>
</feature>
<evidence type="ECO:0000313" key="3">
    <source>
        <dbReference type="EMBL" id="ADJ62340.1"/>
    </source>
</evidence>
<keyword evidence="1" id="KW-0175">Coiled coil</keyword>
<dbReference type="Proteomes" id="UP000000329">
    <property type="component" value="Chromosome"/>
</dbReference>
<proteinExistence type="predicted"/>
<feature type="region of interest" description="Disordered" evidence="2">
    <location>
        <begin position="749"/>
        <end position="769"/>
    </location>
</feature>
<keyword evidence="4" id="KW-1185">Reference proteome</keyword>
<evidence type="ECO:0000256" key="2">
    <source>
        <dbReference type="SAM" id="MobiDB-lite"/>
    </source>
</evidence>
<feature type="compositionally biased region" description="Polar residues" evidence="2">
    <location>
        <begin position="1"/>
        <end position="16"/>
    </location>
</feature>
<accession>D8J003</accession>
<dbReference type="STRING" id="757424.Hsero_0821"/>
<feature type="region of interest" description="Disordered" evidence="2">
    <location>
        <begin position="841"/>
        <end position="882"/>
    </location>
</feature>
<dbReference type="AlphaFoldDB" id="D8J003"/>
<dbReference type="KEGG" id="hse:Hsero_0821"/>
<sequence>MVQASGSTDRTKQVSISPDVIEMETNPSSAAREGVKAAQSNLSSKALGKQAKTAASGPLPTQYVAAMAPAAVPARVHPANIPKKIVNHFFPPPPENVGEILTSYEEAIRTVRESRPVDEAKYEAFQTKRLEALELESKAALMSRQLAMLEDIQQHADAALNVENLPDNVAKLISDTVATLPHAERKGVVAEMKKSVEQAWKAVDTAWDKALVDYLDAHQLKRPELEKGFARAGSPAYASRVIAPALLSAATAIPSFIHASTPEGRLGVTGASALTTLLIASLIHPLTYAGTTLTSVTWSDRLFDHAADIQDLLGTKMIDEVDKQLQAKQGKANEALQGWNAVKGGDDVHAKETALQGLQDAVKDLEAANHEYLMRADLNRVYIQGFGIQGLNNGAKYYGNVALGPLAAVLGSTAGASIQLGIAGAQFASHMAVSPYDEKNKQLRMFYLRMRASAPRPGETREETLQRFGKEIRDPFKVAEGALQQIFTARVGKLDTDIADTLKIKPNEWQMVVKLNEFEEAGGEPGVFEGDLEAALAVRARIQTTKNALPAKDQEKLEKKISERNDTAQDIRHVAASEFSKVSKLNQGEVYQGLQITPPSSGILEGLKNFFAGPFSPEFLIGMKQGKARMELPQEVMTTYGMSYWAAFQLGICGENGPLILSKLAQLCLAGAAYGMTKESPSDKATIALQSTLAGINLLVTGVLIYSSYQLLSIVLHPKMKREKYGPLAGGRSAEANTTYLASLLKDREPHRAERTRDDADAGLQRTGMGAGFSKELGKTIVRRLTVLARESIPAGKARDHFLESVGTLDTIKKEIERQNPELAEQMHKESEALLDNAEMMHGAIQEISESSAPPPLEALSLEEQEDRPKQPSGPPSPTDDK</sequence>
<protein>
    <submittedName>
        <fullName evidence="3">Uncharacterized protein</fullName>
    </submittedName>
</protein>
<organism evidence="3 4">
    <name type="scientific">Herbaspirillum seropedicae (strain SmR1)</name>
    <dbReference type="NCBI Taxonomy" id="757424"/>
    <lineage>
        <taxon>Bacteria</taxon>
        <taxon>Pseudomonadati</taxon>
        <taxon>Pseudomonadota</taxon>
        <taxon>Betaproteobacteria</taxon>
        <taxon>Burkholderiales</taxon>
        <taxon>Oxalobacteraceae</taxon>
        <taxon>Herbaspirillum</taxon>
    </lineage>
</organism>
<feature type="coiled-coil region" evidence="1">
    <location>
        <begin position="348"/>
        <end position="375"/>
    </location>
</feature>
<dbReference type="HOGENOM" id="CLU_326471_0_0_4"/>
<evidence type="ECO:0000313" key="4">
    <source>
        <dbReference type="Proteomes" id="UP000000329"/>
    </source>
</evidence>